<reference evidence="1 2" key="1">
    <citation type="journal article" date="2024" name="G3 (Bethesda)">
        <title>Genome assembly of Hibiscus sabdariffa L. provides insights into metabolisms of medicinal natural products.</title>
        <authorList>
            <person name="Kim T."/>
        </authorList>
    </citation>
    <scope>NUCLEOTIDE SEQUENCE [LARGE SCALE GENOMIC DNA]</scope>
    <source>
        <strain evidence="1">TK-2024</strain>
        <tissue evidence="1">Old leaves</tissue>
    </source>
</reference>
<evidence type="ECO:0000313" key="1">
    <source>
        <dbReference type="EMBL" id="KAK8571822.1"/>
    </source>
</evidence>
<evidence type="ECO:0000313" key="2">
    <source>
        <dbReference type="Proteomes" id="UP001472677"/>
    </source>
</evidence>
<name>A0ABR2F474_9ROSI</name>
<keyword evidence="2" id="KW-1185">Reference proteome</keyword>
<gene>
    <name evidence="1" type="ORF">V6N12_027894</name>
</gene>
<dbReference type="EMBL" id="JBBPBM010000008">
    <property type="protein sequence ID" value="KAK8571822.1"/>
    <property type="molecule type" value="Genomic_DNA"/>
</dbReference>
<dbReference type="Proteomes" id="UP001472677">
    <property type="component" value="Unassembled WGS sequence"/>
</dbReference>
<proteinExistence type="predicted"/>
<accession>A0ABR2F474</accession>
<protein>
    <submittedName>
        <fullName evidence="1">Uncharacterized protein</fullName>
    </submittedName>
</protein>
<organism evidence="1 2">
    <name type="scientific">Hibiscus sabdariffa</name>
    <name type="common">roselle</name>
    <dbReference type="NCBI Taxonomy" id="183260"/>
    <lineage>
        <taxon>Eukaryota</taxon>
        <taxon>Viridiplantae</taxon>
        <taxon>Streptophyta</taxon>
        <taxon>Embryophyta</taxon>
        <taxon>Tracheophyta</taxon>
        <taxon>Spermatophyta</taxon>
        <taxon>Magnoliopsida</taxon>
        <taxon>eudicotyledons</taxon>
        <taxon>Gunneridae</taxon>
        <taxon>Pentapetalae</taxon>
        <taxon>rosids</taxon>
        <taxon>malvids</taxon>
        <taxon>Malvales</taxon>
        <taxon>Malvaceae</taxon>
        <taxon>Malvoideae</taxon>
        <taxon>Hibiscus</taxon>
    </lineage>
</organism>
<comment type="caution">
    <text evidence="1">The sequence shown here is derived from an EMBL/GenBank/DDBJ whole genome shotgun (WGS) entry which is preliminary data.</text>
</comment>
<sequence>MIERMHREGMVTSDEGISKGSDTCTLCQGMNYYRALKQLSFLDSSSETGITETEEEGIALMKYWEHKAEQDPHLVYLRSHLP</sequence>